<accession>A0A2R8CEQ1</accession>
<evidence type="ECO:0000313" key="1">
    <source>
        <dbReference type="EMBL" id="SPJ30921.1"/>
    </source>
</evidence>
<reference evidence="2" key="1">
    <citation type="submission" date="2018-03" db="EMBL/GenBank/DDBJ databases">
        <authorList>
            <person name="Rodrigo-Torres L."/>
            <person name="Arahal R. D."/>
            <person name="Lucena T."/>
        </authorList>
    </citation>
    <scope>NUCLEOTIDE SEQUENCE [LARGE SCALE GENOMIC DNA]</scope>
    <source>
        <strain evidence="2">CECT 7615</strain>
    </source>
</reference>
<dbReference type="OrthoDB" id="7707449at2"/>
<protein>
    <recommendedName>
        <fullName evidence="3">DUF1127 domain-containing protein</fullName>
    </recommendedName>
</protein>
<keyword evidence="2" id="KW-1185">Reference proteome</keyword>
<evidence type="ECO:0000313" key="2">
    <source>
        <dbReference type="Proteomes" id="UP000244898"/>
    </source>
</evidence>
<dbReference type="EMBL" id="ONZG01000014">
    <property type="protein sequence ID" value="SPJ30921.1"/>
    <property type="molecule type" value="Genomic_DNA"/>
</dbReference>
<gene>
    <name evidence="1" type="ORF">TRM7615_04458</name>
</gene>
<proteinExistence type="predicted"/>
<evidence type="ECO:0008006" key="3">
    <source>
        <dbReference type="Google" id="ProtNLM"/>
    </source>
</evidence>
<dbReference type="Proteomes" id="UP000244898">
    <property type="component" value="Unassembled WGS sequence"/>
</dbReference>
<dbReference type="RefSeq" id="WP_108791850.1">
    <property type="nucleotide sequence ID" value="NZ_ONZG01000014.1"/>
</dbReference>
<organism evidence="1 2">
    <name type="scientific">Falsiruegeria mediterranea M17</name>
    <dbReference type="NCBI Taxonomy" id="1200281"/>
    <lineage>
        <taxon>Bacteria</taxon>
        <taxon>Pseudomonadati</taxon>
        <taxon>Pseudomonadota</taxon>
        <taxon>Alphaproteobacteria</taxon>
        <taxon>Rhodobacterales</taxon>
        <taxon>Roseobacteraceae</taxon>
        <taxon>Falsiruegeria</taxon>
    </lineage>
</organism>
<sequence length="116" mass="12481">MSGYADFFQKMVRVISAPHNEHLSGRELSDLGLSRADLAMLRSGAPQARERIVAMAEQFGLTEADLNAHSGLGLELAEKCGHCLQAETCRDAIRAGAALPQTKCPNADIYRVLAQG</sequence>
<name>A0A2R8CEQ1_9RHOB</name>
<dbReference type="AlphaFoldDB" id="A0A2R8CEQ1"/>